<dbReference type="PROSITE" id="PS50089">
    <property type="entry name" value="ZF_RING_2"/>
    <property type="match status" value="1"/>
</dbReference>
<dbReference type="FunFam" id="3.30.40.10:FF:000127">
    <property type="entry name" value="E3 ubiquitin-protein ligase RNF181"/>
    <property type="match status" value="1"/>
</dbReference>
<feature type="compositionally biased region" description="Low complexity" evidence="9">
    <location>
        <begin position="626"/>
        <end position="638"/>
    </location>
</feature>
<feature type="compositionally biased region" description="Basic and acidic residues" evidence="9">
    <location>
        <begin position="701"/>
        <end position="714"/>
    </location>
</feature>
<dbReference type="GO" id="GO:0061630">
    <property type="term" value="F:ubiquitin protein ligase activity"/>
    <property type="evidence" value="ECO:0007669"/>
    <property type="project" value="UniProtKB-EC"/>
</dbReference>
<evidence type="ECO:0000256" key="5">
    <source>
        <dbReference type="ARBA" id="ARBA00022771"/>
    </source>
</evidence>
<comment type="caution">
    <text evidence="11">The sequence shown here is derived from an EMBL/GenBank/DDBJ whole genome shotgun (WGS) entry which is preliminary data.</text>
</comment>
<sequence length="799" mass="87771">MGGGGKVPYPKHVWSPAGGWYAQPANWRANTLIAGVVMAGIVAVTWKFSAGREQWAHRPEQGQWYASRQYVIQFHVGEILSEIPEEQAHTGGIWTGFTQNKKCFEIEMNSFTPGISKYVEDFKVCWEDKHHGQAGCESLTLSPLQDELLHVQRHANSAPAIAGLPAPSRAGPLNLTLVDLTQTFSHLVSYITQPRSFASTTFELSFSLASRAFRLAGLAVGLGLSALTAYQRSQAQQMSSHAQRHGHLDATAGREVVYCHACAGEWYRDESGLTCPECHGEITEIIDPANDPRELDHHSSASTSPEHHPYDSDPEEADIDEHAQHGFLFRRSVRDGPNHPHHHDPATAPTYERFWDMLNGFGPRAPGGNGSFPPSPGEHEQPQEPNFGPRIHRTTFTSGPLGGTTSVTIVSGPIHTTSRGPAGAPGGETFQEYAPPFQLAERPGGLRVTAISMTIGANQRTSFFQNMLRDIVPPPPAHNHDGEEGAGGPPPGLARSLQDILNLLNPANAMHGDAVYSQEALDRIITGLMEANPQSNAAPPATEEALKNLERKPVDKQMLGSEGKAECTICIDEMKEGDMATFLPCNHWFHEECVTLWLKEHNTCPICRTPIEKTDRSGNNNGGNGNNNNSGDGSQSQGPMPGPNSDQPNPFGTRASFTFTPNQWTPFDNPHSHTRSMRFSRPPSQSQSRLNEALRTISNRQQERERERERERGETSGFSYDTSRIQRRSSHSPTSPRATAPSEHGARMRQRSPSQSSRRSAADSDQQRRQSSHGPISWLRDRFGGGGPGNGPPREERRQ</sequence>
<feature type="compositionally biased region" description="Polar residues" evidence="9">
    <location>
        <begin position="644"/>
        <end position="666"/>
    </location>
</feature>
<feature type="compositionally biased region" description="Basic and acidic residues" evidence="9">
    <location>
        <begin position="290"/>
        <end position="311"/>
    </location>
</feature>
<evidence type="ECO:0000313" key="11">
    <source>
        <dbReference type="EMBL" id="KAF5560392.1"/>
    </source>
</evidence>
<feature type="region of interest" description="Disordered" evidence="9">
    <location>
        <begin position="289"/>
        <end position="317"/>
    </location>
</feature>
<dbReference type="Pfam" id="PF13639">
    <property type="entry name" value="zf-RING_2"/>
    <property type="match status" value="1"/>
</dbReference>
<dbReference type="CDD" id="cd16454">
    <property type="entry name" value="RING-H2_PA-TM-RING"/>
    <property type="match status" value="1"/>
</dbReference>
<evidence type="ECO:0000256" key="9">
    <source>
        <dbReference type="SAM" id="MobiDB-lite"/>
    </source>
</evidence>
<dbReference type="Gene3D" id="3.30.40.10">
    <property type="entry name" value="Zinc/RING finger domain, C3HC4 (zinc finger)"/>
    <property type="match status" value="1"/>
</dbReference>
<feature type="compositionally biased region" description="Low complexity" evidence="9">
    <location>
        <begin position="679"/>
        <end position="689"/>
    </location>
</feature>
<evidence type="ECO:0000259" key="10">
    <source>
        <dbReference type="PROSITE" id="PS50089"/>
    </source>
</evidence>
<dbReference type="EC" id="2.3.2.27" evidence="2"/>
<protein>
    <recommendedName>
        <fullName evidence="2">RING-type E3 ubiquitin transferase</fullName>
        <ecNumber evidence="2">2.3.2.27</ecNumber>
    </recommendedName>
</protein>
<evidence type="ECO:0000256" key="4">
    <source>
        <dbReference type="ARBA" id="ARBA00022723"/>
    </source>
</evidence>
<dbReference type="GO" id="GO:0016567">
    <property type="term" value="P:protein ubiquitination"/>
    <property type="evidence" value="ECO:0007669"/>
    <property type="project" value="TreeGrafter"/>
</dbReference>
<feature type="domain" description="RING-type" evidence="10">
    <location>
        <begin position="567"/>
        <end position="608"/>
    </location>
</feature>
<dbReference type="GO" id="GO:0008270">
    <property type="term" value="F:zinc ion binding"/>
    <property type="evidence" value="ECO:0007669"/>
    <property type="project" value="UniProtKB-KW"/>
</dbReference>
<dbReference type="OrthoDB" id="8062037at2759"/>
<keyword evidence="6" id="KW-0833">Ubl conjugation pathway</keyword>
<evidence type="ECO:0000256" key="6">
    <source>
        <dbReference type="ARBA" id="ARBA00022786"/>
    </source>
</evidence>
<keyword evidence="5 8" id="KW-0863">Zinc-finger</keyword>
<keyword evidence="4" id="KW-0479">Metal-binding</keyword>
<proteinExistence type="predicted"/>
<evidence type="ECO:0000256" key="1">
    <source>
        <dbReference type="ARBA" id="ARBA00000900"/>
    </source>
</evidence>
<dbReference type="PANTHER" id="PTHR45969">
    <property type="entry name" value="RING ZINC FINGER PROTEIN-RELATED"/>
    <property type="match status" value="1"/>
</dbReference>
<feature type="region of interest" description="Disordered" evidence="9">
    <location>
        <begin position="610"/>
        <end position="799"/>
    </location>
</feature>
<name>A0A8H5NBZ2_9HYPO</name>
<evidence type="ECO:0000256" key="8">
    <source>
        <dbReference type="PROSITE-ProRule" id="PRU00175"/>
    </source>
</evidence>
<evidence type="ECO:0000313" key="12">
    <source>
        <dbReference type="Proteomes" id="UP000582016"/>
    </source>
</evidence>
<evidence type="ECO:0000256" key="7">
    <source>
        <dbReference type="ARBA" id="ARBA00022833"/>
    </source>
</evidence>
<dbReference type="PANTHER" id="PTHR45969:SF69">
    <property type="entry name" value="FINGER DOMAIN PROTEIN, PUTATIVE (AFU_ORTHOLOGUE AFUA_3G12190)-RELATED"/>
    <property type="match status" value="1"/>
</dbReference>
<feature type="region of interest" description="Disordered" evidence="9">
    <location>
        <begin position="357"/>
        <end position="404"/>
    </location>
</feature>
<keyword evidence="3" id="KW-0808">Transferase</keyword>
<gene>
    <name evidence="11" type="ORF">FPHYL_6664</name>
</gene>
<comment type="catalytic activity">
    <reaction evidence="1">
        <text>S-ubiquitinyl-[E2 ubiquitin-conjugating enzyme]-L-cysteine + [acceptor protein]-L-lysine = [E2 ubiquitin-conjugating enzyme]-L-cysteine + N(6)-ubiquitinyl-[acceptor protein]-L-lysine.</text>
        <dbReference type="EC" id="2.3.2.27"/>
    </reaction>
</comment>
<dbReference type="SMART" id="SM00184">
    <property type="entry name" value="RING"/>
    <property type="match status" value="1"/>
</dbReference>
<accession>A0A8H5NBZ2</accession>
<organism evidence="11 12">
    <name type="scientific">Fusarium phyllophilum</name>
    <dbReference type="NCBI Taxonomy" id="47803"/>
    <lineage>
        <taxon>Eukaryota</taxon>
        <taxon>Fungi</taxon>
        <taxon>Dikarya</taxon>
        <taxon>Ascomycota</taxon>
        <taxon>Pezizomycotina</taxon>
        <taxon>Sordariomycetes</taxon>
        <taxon>Hypocreomycetidae</taxon>
        <taxon>Hypocreales</taxon>
        <taxon>Nectriaceae</taxon>
        <taxon>Fusarium</taxon>
        <taxon>Fusarium fujikuroi species complex</taxon>
    </lineage>
</organism>
<evidence type="ECO:0000256" key="3">
    <source>
        <dbReference type="ARBA" id="ARBA00022679"/>
    </source>
</evidence>
<feature type="compositionally biased region" description="Polar residues" evidence="9">
    <location>
        <begin position="394"/>
        <end position="404"/>
    </location>
</feature>
<dbReference type="AlphaFoldDB" id="A0A8H5NBZ2"/>
<dbReference type="InterPro" id="IPR013083">
    <property type="entry name" value="Znf_RING/FYVE/PHD"/>
</dbReference>
<dbReference type="SUPFAM" id="SSF57850">
    <property type="entry name" value="RING/U-box"/>
    <property type="match status" value="1"/>
</dbReference>
<keyword evidence="12" id="KW-1185">Reference proteome</keyword>
<dbReference type="Proteomes" id="UP000582016">
    <property type="component" value="Unassembled WGS sequence"/>
</dbReference>
<keyword evidence="7" id="KW-0862">Zinc</keyword>
<dbReference type="InterPro" id="IPR001841">
    <property type="entry name" value="Znf_RING"/>
</dbReference>
<reference evidence="11 12" key="1">
    <citation type="submission" date="2020-05" db="EMBL/GenBank/DDBJ databases">
        <title>Identification and distribution of gene clusters putatively required for synthesis of sphingolipid metabolism inhibitors in phylogenetically diverse species of the filamentous fungus Fusarium.</title>
        <authorList>
            <person name="Kim H.-S."/>
            <person name="Busman M."/>
            <person name="Brown D.W."/>
            <person name="Divon H."/>
            <person name="Uhlig S."/>
            <person name="Proctor R.H."/>
        </authorList>
    </citation>
    <scope>NUCLEOTIDE SEQUENCE [LARGE SCALE GENOMIC DNA]</scope>
    <source>
        <strain evidence="11 12">NRRL 13617</strain>
    </source>
</reference>
<dbReference type="EMBL" id="JAAOAQ010000235">
    <property type="protein sequence ID" value="KAF5560392.1"/>
    <property type="molecule type" value="Genomic_DNA"/>
</dbReference>
<evidence type="ECO:0000256" key="2">
    <source>
        <dbReference type="ARBA" id="ARBA00012483"/>
    </source>
</evidence>